<evidence type="ECO:0000313" key="1">
    <source>
        <dbReference type="EMBL" id="AGA78975.1"/>
    </source>
</evidence>
<dbReference type="EMBL" id="CP003346">
    <property type="protein sequence ID" value="AGA78975.1"/>
    <property type="molecule type" value="Genomic_DNA"/>
</dbReference>
<dbReference type="STRING" id="926556.Echvi_2735"/>
<name>L0G295_ECHVK</name>
<sequence length="103" mass="11397">MMNGEVITKDEQQLLEATTFIVSISRGWSGLEIPKSMDGVNDFEDVVSMLGSGSEDPLYGEGKYGAIIGYELRHIDTNELAEVTFSAEYEVPKVVISMRLFLS</sequence>
<accession>L0G295</accession>
<protein>
    <submittedName>
        <fullName evidence="1">Uncharacterized protein</fullName>
    </submittedName>
</protein>
<keyword evidence="2" id="KW-1185">Reference proteome</keyword>
<gene>
    <name evidence="1" type="ordered locus">Echvi_2735</name>
</gene>
<proteinExistence type="predicted"/>
<dbReference type="Proteomes" id="UP000010796">
    <property type="component" value="Chromosome"/>
</dbReference>
<dbReference type="AlphaFoldDB" id="L0G295"/>
<dbReference type="KEGG" id="evi:Echvi_2735"/>
<evidence type="ECO:0000313" key="2">
    <source>
        <dbReference type="Proteomes" id="UP000010796"/>
    </source>
</evidence>
<dbReference type="HOGENOM" id="CLU_2259323_0_0_10"/>
<organism evidence="1 2">
    <name type="scientific">Echinicola vietnamensis (strain DSM 17526 / LMG 23754 / KMM 6221)</name>
    <dbReference type="NCBI Taxonomy" id="926556"/>
    <lineage>
        <taxon>Bacteria</taxon>
        <taxon>Pseudomonadati</taxon>
        <taxon>Bacteroidota</taxon>
        <taxon>Cytophagia</taxon>
        <taxon>Cytophagales</taxon>
        <taxon>Cyclobacteriaceae</taxon>
        <taxon>Echinicola</taxon>
    </lineage>
</organism>
<reference evidence="2" key="1">
    <citation type="submission" date="2012-02" db="EMBL/GenBank/DDBJ databases">
        <title>The complete genome of Echinicola vietnamensis DSM 17526.</title>
        <authorList>
            <person name="Lucas S."/>
            <person name="Copeland A."/>
            <person name="Lapidus A."/>
            <person name="Glavina del Rio T."/>
            <person name="Dalin E."/>
            <person name="Tice H."/>
            <person name="Bruce D."/>
            <person name="Goodwin L."/>
            <person name="Pitluck S."/>
            <person name="Peters L."/>
            <person name="Ovchinnikova G."/>
            <person name="Teshima H."/>
            <person name="Kyrpides N."/>
            <person name="Mavromatis K."/>
            <person name="Ivanova N."/>
            <person name="Brettin T."/>
            <person name="Detter J.C."/>
            <person name="Han C."/>
            <person name="Larimer F."/>
            <person name="Land M."/>
            <person name="Hauser L."/>
            <person name="Markowitz V."/>
            <person name="Cheng J.-F."/>
            <person name="Hugenholtz P."/>
            <person name="Woyke T."/>
            <person name="Wu D."/>
            <person name="Brambilla E."/>
            <person name="Klenk H.-P."/>
            <person name="Eisen J.A."/>
        </authorList>
    </citation>
    <scope>NUCLEOTIDE SEQUENCE [LARGE SCALE GENOMIC DNA]</scope>
    <source>
        <strain evidence="2">DSM 17526 / LMG 23754 / KMM 6221</strain>
    </source>
</reference>